<dbReference type="InterPro" id="IPR037185">
    <property type="entry name" value="EmrE-like"/>
</dbReference>
<dbReference type="Proteomes" id="UP000178450">
    <property type="component" value="Unassembled WGS sequence"/>
</dbReference>
<comment type="caution">
    <text evidence="8">The sequence shown here is derived from an EMBL/GenBank/DDBJ whole genome shotgun (WGS) entry which is preliminary data.</text>
</comment>
<keyword evidence="4 6" id="KW-1133">Transmembrane helix</keyword>
<dbReference type="Pfam" id="PF00892">
    <property type="entry name" value="EamA"/>
    <property type="match status" value="2"/>
</dbReference>
<feature type="transmembrane region" description="Helical" evidence="6">
    <location>
        <begin position="151"/>
        <end position="171"/>
    </location>
</feature>
<evidence type="ECO:0000259" key="7">
    <source>
        <dbReference type="Pfam" id="PF00892"/>
    </source>
</evidence>
<evidence type="ECO:0000313" key="8">
    <source>
        <dbReference type="EMBL" id="OGK64509.1"/>
    </source>
</evidence>
<feature type="transmembrane region" description="Helical" evidence="6">
    <location>
        <begin position="212"/>
        <end position="232"/>
    </location>
</feature>
<evidence type="ECO:0000256" key="6">
    <source>
        <dbReference type="SAM" id="Phobius"/>
    </source>
</evidence>
<comment type="subcellular location">
    <subcellularLocation>
        <location evidence="1">Cell membrane</location>
        <topology evidence="1">Multi-pass membrane protein</topology>
    </subcellularLocation>
</comment>
<dbReference type="PANTHER" id="PTHR32322">
    <property type="entry name" value="INNER MEMBRANE TRANSPORTER"/>
    <property type="match status" value="1"/>
</dbReference>
<feature type="transmembrane region" description="Helical" evidence="6">
    <location>
        <begin position="177"/>
        <end position="196"/>
    </location>
</feature>
<reference evidence="8 9" key="1">
    <citation type="journal article" date="2016" name="Nat. Commun.">
        <title>Thousands of microbial genomes shed light on interconnected biogeochemical processes in an aquifer system.</title>
        <authorList>
            <person name="Anantharaman K."/>
            <person name="Brown C.T."/>
            <person name="Hug L.A."/>
            <person name="Sharon I."/>
            <person name="Castelle C.J."/>
            <person name="Probst A.J."/>
            <person name="Thomas B.C."/>
            <person name="Singh A."/>
            <person name="Wilkins M.J."/>
            <person name="Karaoz U."/>
            <person name="Brodie E.L."/>
            <person name="Williams K.H."/>
            <person name="Hubbard S.S."/>
            <person name="Banfield J.F."/>
        </authorList>
    </citation>
    <scope>NUCLEOTIDE SEQUENCE [LARGE SCALE GENOMIC DNA]</scope>
</reference>
<gene>
    <name evidence="8" type="ORF">A2209_02315</name>
</gene>
<evidence type="ECO:0000256" key="3">
    <source>
        <dbReference type="ARBA" id="ARBA00022692"/>
    </source>
</evidence>
<feature type="domain" description="EamA" evidence="7">
    <location>
        <begin position="2"/>
        <end position="135"/>
    </location>
</feature>
<dbReference type="AlphaFoldDB" id="A0A1F7K9I2"/>
<keyword evidence="5 6" id="KW-0472">Membrane</keyword>
<evidence type="ECO:0000256" key="2">
    <source>
        <dbReference type="ARBA" id="ARBA00022475"/>
    </source>
</evidence>
<feature type="transmembrane region" description="Helical" evidence="6">
    <location>
        <begin position="6"/>
        <end position="23"/>
    </location>
</feature>
<proteinExistence type="predicted"/>
<dbReference type="InterPro" id="IPR000620">
    <property type="entry name" value="EamA_dom"/>
</dbReference>
<dbReference type="EMBL" id="MGBG01000020">
    <property type="protein sequence ID" value="OGK64509.1"/>
    <property type="molecule type" value="Genomic_DNA"/>
</dbReference>
<keyword evidence="3 6" id="KW-0812">Transmembrane</keyword>
<feature type="domain" description="EamA" evidence="7">
    <location>
        <begin position="150"/>
        <end position="283"/>
    </location>
</feature>
<dbReference type="InterPro" id="IPR050638">
    <property type="entry name" value="AA-Vitamin_Transporters"/>
</dbReference>
<protein>
    <recommendedName>
        <fullName evidence="7">EamA domain-containing protein</fullName>
    </recommendedName>
</protein>
<evidence type="ECO:0000256" key="1">
    <source>
        <dbReference type="ARBA" id="ARBA00004651"/>
    </source>
</evidence>
<feature type="transmembrane region" description="Helical" evidence="6">
    <location>
        <begin position="35"/>
        <end position="53"/>
    </location>
</feature>
<feature type="transmembrane region" description="Helical" evidence="6">
    <location>
        <begin position="92"/>
        <end position="112"/>
    </location>
</feature>
<dbReference type="PANTHER" id="PTHR32322:SF18">
    <property type="entry name" value="S-ADENOSYLMETHIONINE_S-ADENOSYLHOMOCYSTEINE TRANSPORTER"/>
    <property type="match status" value="1"/>
</dbReference>
<keyword evidence="2" id="KW-1003">Cell membrane</keyword>
<sequence>MAAIIFALTALVGWGTADIFGGLVAKKIGGYSSALWGYVLSILITTLYIPFALHELNNITFTTIIWLLILIPVGMVPLITLYEGIRVGNASLVGTIAGSFGSLVVILSVIFLGERVSFYQIIAITTILIGVLLSSFSFKDIRAKQLLTDKGIPFAFISFLLWGIYFTFVKIPIRNIGWFWPAYLSWWGFPLVLLFMKTKSIKLKAPRDKRNIIFLGINVLLLVAALFSYNMALANGQTAIVAPIASSYPALFAFLAYFAFKDRLTKQQIAGIIITLLGIISLSLI</sequence>
<name>A0A1F7K9I2_9BACT</name>
<evidence type="ECO:0000313" key="9">
    <source>
        <dbReference type="Proteomes" id="UP000178450"/>
    </source>
</evidence>
<organism evidence="8 9">
    <name type="scientific">Candidatus Roizmanbacteria bacterium RIFOXYA1_FULL_41_12</name>
    <dbReference type="NCBI Taxonomy" id="1802082"/>
    <lineage>
        <taxon>Bacteria</taxon>
        <taxon>Candidatus Roizmaniibacteriota</taxon>
    </lineage>
</organism>
<feature type="transmembrane region" description="Helical" evidence="6">
    <location>
        <begin position="238"/>
        <end position="260"/>
    </location>
</feature>
<feature type="transmembrane region" description="Helical" evidence="6">
    <location>
        <begin position="118"/>
        <end position="139"/>
    </location>
</feature>
<evidence type="ECO:0000256" key="5">
    <source>
        <dbReference type="ARBA" id="ARBA00023136"/>
    </source>
</evidence>
<evidence type="ECO:0000256" key="4">
    <source>
        <dbReference type="ARBA" id="ARBA00022989"/>
    </source>
</evidence>
<accession>A0A1F7K9I2</accession>
<dbReference type="GO" id="GO:0005886">
    <property type="term" value="C:plasma membrane"/>
    <property type="evidence" value="ECO:0007669"/>
    <property type="project" value="UniProtKB-SubCell"/>
</dbReference>
<dbReference type="Gene3D" id="1.10.3730.20">
    <property type="match status" value="1"/>
</dbReference>
<feature type="transmembrane region" description="Helical" evidence="6">
    <location>
        <begin position="59"/>
        <end position="80"/>
    </location>
</feature>
<dbReference type="SUPFAM" id="SSF103481">
    <property type="entry name" value="Multidrug resistance efflux transporter EmrE"/>
    <property type="match status" value="2"/>
</dbReference>